<evidence type="ECO:0000313" key="12">
    <source>
        <dbReference type="Proteomes" id="UP001199816"/>
    </source>
</evidence>
<keyword evidence="5 7" id="KW-0472">Membrane</keyword>
<proteinExistence type="inferred from homology"/>
<feature type="domain" description="Secretin/TonB short N-terminal" evidence="9">
    <location>
        <begin position="46"/>
        <end position="96"/>
    </location>
</feature>
<name>A0ABS8PL24_9BACT</name>
<comment type="similarity">
    <text evidence="7">Belongs to the TonB-dependent receptor family.</text>
</comment>
<accession>A0ABS8PL24</accession>
<evidence type="ECO:0000256" key="3">
    <source>
        <dbReference type="ARBA" id="ARBA00022452"/>
    </source>
</evidence>
<dbReference type="InterPro" id="IPR011662">
    <property type="entry name" value="Secretin/TonB_short_N"/>
</dbReference>
<sequence>MKLTVLLLVIACFQVNASTYAQRITLRYSNEPFRNVIEKISRQSGYSVLADAKDMQDAQNVTIDVKNVSLEDALQASFAGQSFTYEIVKRTILIKDKNPAWVISGTVLSNGGGPVPGASVTIKGTTRGTTTNADGTFSINIATPNAVLVISSIGYAVQEVSVSQSQPAITVMLVAQEPVMENIVIATALGIKRTERSLTYSAQQVSSDDVTKVKDANFVNSLNGKVAGVTINSSSSGAGGATKVVMRGTKSIAKGNNALYVIDGVPMYNNGGSFGTGRFGSTGGSEGIADLNPDDIESITVLTGASAAALYGSEAANGALLITTKKGKAGKLSVSFSSQADFMKPFVLPRFQNKYGNKPGDIKSWGDSLSTPSDYDPADFFESGSSLMNGVSLSTGTDKNQTFFSASSANASGIVPNNRYNRYNFTFRNTAKFLNDKMLLDVGANYILQSDRNMRNQGEYFSSIVPVYLFPRGEDFSAIRAYERFDEGSLVSYPYWPYGEGGYSMQNPYWVANRIVNTTTKDRYILTGSLKYDLLSWLSAAARIRYDNATVGAEEKRNAGTLLQFTGNSPKGFYAHLTGFEKQTYGDFILSANKSIDDYSLSVNAGGIYSDKHNRVRDGFRAPLKEDGISNFFSPYNQRLSGQDAGPVVSYSGTRTYSLFFSGDLGWRKMLYLTITGRNDWASSLVNTKNRSFFYPSAGLSAIVSEMTTLPQAISFLKVRGSFARVGNPPTSGLTSPTYTYDVQTSTWAPPGYVPVQELFPEQTDSWEAGINARFLNNKLSFDATYYHTNTFKQTFNPAISTTSGYSSIYIQTGNIENKGVEAILGYADKYGGGFGWDTKLTFSANKNKIIELVNQYKDPVTGESYSINELRLAAVSDAQFILRKGGTLGDVFSTTDIRRDENGQLFVNPVDGNIYPQTNVENYLGSVFPKYNVGWNNEFSYKGINFGFLLTARVGGIVISSTQAVLDNFGVSASSADWRDKGGIPVNSGLVSAQKWFDVVGASQGMTAYYTYSATNARLQEMHLSYELPPSWLKNIPRITIGVTGRNLLMIYNKAPFDPETTASTGNFYQGLDYFMMPSLKSMGVSLKLQF</sequence>
<dbReference type="InterPro" id="IPR023996">
    <property type="entry name" value="TonB-dep_OMP_SusC/RagA"/>
</dbReference>
<dbReference type="InterPro" id="IPR008969">
    <property type="entry name" value="CarboxyPept-like_regulatory"/>
</dbReference>
<feature type="chain" id="PRO_5045129737" evidence="8">
    <location>
        <begin position="18"/>
        <end position="1092"/>
    </location>
</feature>
<dbReference type="RefSeq" id="WP_231002714.1">
    <property type="nucleotide sequence ID" value="NZ_JAJNEC010000003.1"/>
</dbReference>
<keyword evidence="2 7" id="KW-0813">Transport</keyword>
<evidence type="ECO:0000259" key="9">
    <source>
        <dbReference type="Pfam" id="PF07660"/>
    </source>
</evidence>
<dbReference type="EMBL" id="JAJNEC010000003">
    <property type="protein sequence ID" value="MCD2421812.1"/>
    <property type="molecule type" value="Genomic_DNA"/>
</dbReference>
<dbReference type="Pfam" id="PF13715">
    <property type="entry name" value="CarbopepD_reg_2"/>
    <property type="match status" value="1"/>
</dbReference>
<dbReference type="InterPro" id="IPR036942">
    <property type="entry name" value="Beta-barrel_TonB_sf"/>
</dbReference>
<dbReference type="NCBIfam" id="TIGR04057">
    <property type="entry name" value="SusC_RagA_signa"/>
    <property type="match status" value="1"/>
</dbReference>
<dbReference type="InterPro" id="IPR012910">
    <property type="entry name" value="Plug_dom"/>
</dbReference>
<keyword evidence="3 7" id="KW-1134">Transmembrane beta strand</keyword>
<dbReference type="Gene3D" id="2.60.40.1120">
    <property type="entry name" value="Carboxypeptidase-like, regulatory domain"/>
    <property type="match status" value="1"/>
</dbReference>
<dbReference type="PROSITE" id="PS52016">
    <property type="entry name" value="TONB_DEPENDENT_REC_3"/>
    <property type="match status" value="1"/>
</dbReference>
<feature type="signal peptide" evidence="8">
    <location>
        <begin position="1"/>
        <end position="17"/>
    </location>
</feature>
<dbReference type="Pfam" id="PF07660">
    <property type="entry name" value="STN"/>
    <property type="match status" value="1"/>
</dbReference>
<evidence type="ECO:0000256" key="5">
    <source>
        <dbReference type="ARBA" id="ARBA00023136"/>
    </source>
</evidence>
<dbReference type="SUPFAM" id="SSF49464">
    <property type="entry name" value="Carboxypeptidase regulatory domain-like"/>
    <property type="match status" value="1"/>
</dbReference>
<protein>
    <submittedName>
        <fullName evidence="11">SusC/RagA family TonB-linked outer membrane protein</fullName>
    </submittedName>
</protein>
<evidence type="ECO:0000259" key="10">
    <source>
        <dbReference type="Pfam" id="PF07715"/>
    </source>
</evidence>
<comment type="caution">
    <text evidence="11">The sequence shown here is derived from an EMBL/GenBank/DDBJ whole genome shotgun (WGS) entry which is preliminary data.</text>
</comment>
<dbReference type="Proteomes" id="UP001199816">
    <property type="component" value="Unassembled WGS sequence"/>
</dbReference>
<dbReference type="InterPro" id="IPR039426">
    <property type="entry name" value="TonB-dep_rcpt-like"/>
</dbReference>
<evidence type="ECO:0000256" key="8">
    <source>
        <dbReference type="SAM" id="SignalP"/>
    </source>
</evidence>
<evidence type="ECO:0000256" key="1">
    <source>
        <dbReference type="ARBA" id="ARBA00004571"/>
    </source>
</evidence>
<keyword evidence="6 7" id="KW-0998">Cell outer membrane</keyword>
<keyword evidence="8" id="KW-0732">Signal</keyword>
<dbReference type="InterPro" id="IPR037066">
    <property type="entry name" value="Plug_dom_sf"/>
</dbReference>
<dbReference type="Gene3D" id="2.40.170.20">
    <property type="entry name" value="TonB-dependent receptor, beta-barrel domain"/>
    <property type="match status" value="1"/>
</dbReference>
<keyword evidence="4 7" id="KW-0812">Transmembrane</keyword>
<evidence type="ECO:0000256" key="2">
    <source>
        <dbReference type="ARBA" id="ARBA00022448"/>
    </source>
</evidence>
<dbReference type="NCBIfam" id="TIGR04056">
    <property type="entry name" value="OMP_RagA_SusC"/>
    <property type="match status" value="1"/>
</dbReference>
<dbReference type="SUPFAM" id="SSF56935">
    <property type="entry name" value="Porins"/>
    <property type="match status" value="1"/>
</dbReference>
<reference evidence="11 12" key="1">
    <citation type="submission" date="2021-11" db="EMBL/GenBank/DDBJ databases">
        <title>Genomic of Niabella pedocola.</title>
        <authorList>
            <person name="Wu T."/>
        </authorList>
    </citation>
    <scope>NUCLEOTIDE SEQUENCE [LARGE SCALE GENOMIC DNA]</scope>
    <source>
        <strain evidence="11 12">JCM 31011</strain>
    </source>
</reference>
<evidence type="ECO:0000256" key="4">
    <source>
        <dbReference type="ARBA" id="ARBA00022692"/>
    </source>
</evidence>
<evidence type="ECO:0000256" key="6">
    <source>
        <dbReference type="ARBA" id="ARBA00023237"/>
    </source>
</evidence>
<evidence type="ECO:0000256" key="7">
    <source>
        <dbReference type="PROSITE-ProRule" id="PRU01360"/>
    </source>
</evidence>
<feature type="domain" description="TonB-dependent receptor plug" evidence="10">
    <location>
        <begin position="195"/>
        <end position="319"/>
    </location>
</feature>
<dbReference type="Gene3D" id="2.170.130.10">
    <property type="entry name" value="TonB-dependent receptor, plug domain"/>
    <property type="match status" value="1"/>
</dbReference>
<keyword evidence="12" id="KW-1185">Reference proteome</keyword>
<comment type="subcellular location">
    <subcellularLocation>
        <location evidence="1 7">Cell outer membrane</location>
        <topology evidence="1 7">Multi-pass membrane protein</topology>
    </subcellularLocation>
</comment>
<evidence type="ECO:0000313" key="11">
    <source>
        <dbReference type="EMBL" id="MCD2421812.1"/>
    </source>
</evidence>
<dbReference type="InterPro" id="IPR023997">
    <property type="entry name" value="TonB-dep_OMP_SusC/RagA_CS"/>
</dbReference>
<gene>
    <name evidence="11" type="ORF">LQ567_03505</name>
</gene>
<organism evidence="11 12">
    <name type="scientific">Niabella pedocola</name>
    <dbReference type="NCBI Taxonomy" id="1752077"/>
    <lineage>
        <taxon>Bacteria</taxon>
        <taxon>Pseudomonadati</taxon>
        <taxon>Bacteroidota</taxon>
        <taxon>Chitinophagia</taxon>
        <taxon>Chitinophagales</taxon>
        <taxon>Chitinophagaceae</taxon>
        <taxon>Niabella</taxon>
    </lineage>
</organism>
<dbReference type="Pfam" id="PF07715">
    <property type="entry name" value="Plug"/>
    <property type="match status" value="1"/>
</dbReference>